<evidence type="ECO:0000259" key="2">
    <source>
        <dbReference type="Pfam" id="PF13439"/>
    </source>
</evidence>
<evidence type="ECO:0000313" key="3">
    <source>
        <dbReference type="EMBL" id="TRL36311.1"/>
    </source>
</evidence>
<dbReference type="SUPFAM" id="SSF53756">
    <property type="entry name" value="UDP-Glycosyltransferase/glycogen phosphorylase"/>
    <property type="match status" value="1"/>
</dbReference>
<evidence type="ECO:0000259" key="1">
    <source>
        <dbReference type="Pfam" id="PF00534"/>
    </source>
</evidence>
<dbReference type="Gene3D" id="3.40.50.2000">
    <property type="entry name" value="Glycogen Phosphorylase B"/>
    <property type="match status" value="2"/>
</dbReference>
<dbReference type="EMBL" id="VJMF01000022">
    <property type="protein sequence ID" value="TRL36311.1"/>
    <property type="molecule type" value="Genomic_DNA"/>
</dbReference>
<proteinExistence type="predicted"/>
<comment type="caution">
    <text evidence="3">The sequence shown here is derived from an EMBL/GenBank/DDBJ whole genome shotgun (WGS) entry which is preliminary data.</text>
</comment>
<feature type="domain" description="Glycosyltransferase subfamily 4-like N-terminal" evidence="2">
    <location>
        <begin position="13"/>
        <end position="191"/>
    </location>
</feature>
<dbReference type="Pfam" id="PF00534">
    <property type="entry name" value="Glycos_transf_1"/>
    <property type="match status" value="1"/>
</dbReference>
<accession>A0A549T369</accession>
<dbReference type="InterPro" id="IPR028098">
    <property type="entry name" value="Glyco_trans_4-like_N"/>
</dbReference>
<protein>
    <submittedName>
        <fullName evidence="3">Glycosyltransferase family 4 protein</fullName>
    </submittedName>
</protein>
<dbReference type="InterPro" id="IPR001296">
    <property type="entry name" value="Glyco_trans_1"/>
</dbReference>
<organism evidence="3 4">
    <name type="scientific">Methylosinus sporium</name>
    <dbReference type="NCBI Taxonomy" id="428"/>
    <lineage>
        <taxon>Bacteria</taxon>
        <taxon>Pseudomonadati</taxon>
        <taxon>Pseudomonadota</taxon>
        <taxon>Alphaproteobacteria</taxon>
        <taxon>Hyphomicrobiales</taxon>
        <taxon>Methylocystaceae</taxon>
        <taxon>Methylosinus</taxon>
    </lineage>
</organism>
<dbReference type="AlphaFoldDB" id="A0A549T369"/>
<gene>
    <name evidence="3" type="ORF">FM996_05135</name>
</gene>
<keyword evidence="3" id="KW-0808">Transferase</keyword>
<feature type="domain" description="Glycosyl transferase family 1" evidence="1">
    <location>
        <begin position="199"/>
        <end position="344"/>
    </location>
</feature>
<name>A0A549T369_METSR</name>
<dbReference type="PANTHER" id="PTHR45947">
    <property type="entry name" value="SULFOQUINOVOSYL TRANSFERASE SQD2"/>
    <property type="match status" value="1"/>
</dbReference>
<dbReference type="Proteomes" id="UP000316781">
    <property type="component" value="Unassembled WGS sequence"/>
</dbReference>
<evidence type="ECO:0000313" key="4">
    <source>
        <dbReference type="Proteomes" id="UP000316781"/>
    </source>
</evidence>
<sequence length="382" mass="43054">MRVAVVHDWLYVVGGAERVLREILRCYPQAHVFSLFDLLTPQDRAVIGIAHETTSFLQNAPFIATRHRWYLPLMPLAIEQFDLSSYDLIISSSFAAAKGVLTGPDQIHISYIHSPMRYAWDMQHQYLRDNGYRNGLKGAIARSLLHYLRIWDARTANGPDVLIANSHFVARRIEKAYGRRARVIYPPVSLGRYVDAPRQSYFVTASRLVPYKNVEAIVRAFAELRDLRLIVAGDGPDASRLRKIATPNVAFEGFVSDERLRYLLASARAFVFAAEEDFGIVVVEAMSEGTPVLALNRGGARESVSATAPRSGMFFANATPAEIADCVRSFVAQEDHFSSSECRKQAQRFSAERFRRELEDVVDHTIESREAAWNRIGRPHGL</sequence>
<reference evidence="3 4" key="1">
    <citation type="submission" date="2019-07" db="EMBL/GenBank/DDBJ databases">
        <title>Ln-dependent methylotrophs.</title>
        <authorList>
            <person name="Tani A."/>
        </authorList>
    </citation>
    <scope>NUCLEOTIDE SEQUENCE [LARGE SCALE GENOMIC DNA]</scope>
    <source>
        <strain evidence="3 4">SM89A</strain>
    </source>
</reference>
<dbReference type="Pfam" id="PF13439">
    <property type="entry name" value="Glyco_transf_4"/>
    <property type="match status" value="1"/>
</dbReference>
<dbReference type="PANTHER" id="PTHR45947:SF3">
    <property type="entry name" value="SULFOQUINOVOSYL TRANSFERASE SQD2"/>
    <property type="match status" value="1"/>
</dbReference>
<dbReference type="RefSeq" id="WP_142862125.1">
    <property type="nucleotide sequence ID" value="NZ_VJMF01000022.1"/>
</dbReference>
<dbReference type="GO" id="GO:0016757">
    <property type="term" value="F:glycosyltransferase activity"/>
    <property type="evidence" value="ECO:0007669"/>
    <property type="project" value="InterPro"/>
</dbReference>
<dbReference type="InterPro" id="IPR050194">
    <property type="entry name" value="Glycosyltransferase_grp1"/>
</dbReference>